<accession>A0A1Q3EB34</accession>
<protein>
    <submittedName>
        <fullName evidence="1">Uncharacterized protein</fullName>
    </submittedName>
</protein>
<sequence length="69" mass="7944">MKSDGDVSSSTDLGDTLIPMRENLFVWLIPISNSRLSLRGNDAQADVVDCFQHYDKNLYYHMKIHYPPN</sequence>
<reference evidence="1 2" key="2">
    <citation type="submission" date="2017-02" db="EMBL/GenBank/DDBJ databases">
        <title>A genome survey and senescence transcriptome analysis in Lentinula edodes.</title>
        <authorList>
            <person name="Sakamoto Y."/>
            <person name="Nakade K."/>
            <person name="Sato S."/>
            <person name="Yoshida Y."/>
            <person name="Miyazaki K."/>
            <person name="Natsume S."/>
            <person name="Konno N."/>
        </authorList>
    </citation>
    <scope>NUCLEOTIDE SEQUENCE [LARGE SCALE GENOMIC DNA]</scope>
    <source>
        <strain evidence="1 2">NBRC 111202</strain>
    </source>
</reference>
<gene>
    <name evidence="1" type="ORF">LENED_006226</name>
</gene>
<organism evidence="1 2">
    <name type="scientific">Lentinula edodes</name>
    <name type="common">Shiitake mushroom</name>
    <name type="synonym">Lentinus edodes</name>
    <dbReference type="NCBI Taxonomy" id="5353"/>
    <lineage>
        <taxon>Eukaryota</taxon>
        <taxon>Fungi</taxon>
        <taxon>Dikarya</taxon>
        <taxon>Basidiomycota</taxon>
        <taxon>Agaricomycotina</taxon>
        <taxon>Agaricomycetes</taxon>
        <taxon>Agaricomycetidae</taxon>
        <taxon>Agaricales</taxon>
        <taxon>Marasmiineae</taxon>
        <taxon>Omphalotaceae</taxon>
        <taxon>Lentinula</taxon>
    </lineage>
</organism>
<dbReference type="Proteomes" id="UP000188533">
    <property type="component" value="Unassembled WGS sequence"/>
</dbReference>
<comment type="caution">
    <text evidence="1">The sequence shown here is derived from an EMBL/GenBank/DDBJ whole genome shotgun (WGS) entry which is preliminary data.</text>
</comment>
<evidence type="ECO:0000313" key="1">
    <source>
        <dbReference type="EMBL" id="GAW04437.1"/>
    </source>
</evidence>
<keyword evidence="2" id="KW-1185">Reference proteome</keyword>
<name>A0A1Q3EB34_LENED</name>
<reference evidence="1 2" key="1">
    <citation type="submission" date="2016-08" db="EMBL/GenBank/DDBJ databases">
        <authorList>
            <consortium name="Lentinula edodes genome sequencing consortium"/>
            <person name="Sakamoto Y."/>
            <person name="Nakade K."/>
            <person name="Sato S."/>
            <person name="Yoshida Y."/>
            <person name="Miyazaki K."/>
            <person name="Natsume S."/>
            <person name="Konno N."/>
        </authorList>
    </citation>
    <scope>NUCLEOTIDE SEQUENCE [LARGE SCALE GENOMIC DNA]</scope>
    <source>
        <strain evidence="1 2">NBRC 111202</strain>
    </source>
</reference>
<evidence type="ECO:0000313" key="2">
    <source>
        <dbReference type="Proteomes" id="UP000188533"/>
    </source>
</evidence>
<proteinExistence type="predicted"/>
<dbReference type="AlphaFoldDB" id="A0A1Q3EB34"/>
<dbReference type="EMBL" id="BDGU01000192">
    <property type="protein sequence ID" value="GAW04437.1"/>
    <property type="molecule type" value="Genomic_DNA"/>
</dbReference>